<evidence type="ECO:0000313" key="8">
    <source>
        <dbReference type="EMBL" id="PGH11864.1"/>
    </source>
</evidence>
<feature type="compositionally biased region" description="Basic residues" evidence="6">
    <location>
        <begin position="1666"/>
        <end position="1675"/>
    </location>
</feature>
<evidence type="ECO:0000256" key="3">
    <source>
        <dbReference type="ARBA" id="ARBA00022843"/>
    </source>
</evidence>
<keyword evidence="3" id="KW-0832">Ubl conjugation</keyword>
<feature type="compositionally biased region" description="Polar residues" evidence="6">
    <location>
        <begin position="1718"/>
        <end position="1728"/>
    </location>
</feature>
<evidence type="ECO:0000256" key="1">
    <source>
        <dbReference type="ARBA" id="ARBA00006019"/>
    </source>
</evidence>
<feature type="compositionally biased region" description="Polar residues" evidence="6">
    <location>
        <begin position="1792"/>
        <end position="1801"/>
    </location>
</feature>
<dbReference type="GO" id="GO:0005643">
    <property type="term" value="C:nuclear pore"/>
    <property type="evidence" value="ECO:0007669"/>
    <property type="project" value="InterPro"/>
</dbReference>
<keyword evidence="9" id="KW-1185">Reference proteome</keyword>
<dbReference type="Gene3D" id="3.30.230.130">
    <property type="entry name" value="Cullin, Chain C, Domain 2"/>
    <property type="match status" value="1"/>
</dbReference>
<protein>
    <recommendedName>
        <fullName evidence="7">Cullin family profile domain-containing protein</fullName>
    </recommendedName>
</protein>
<dbReference type="GO" id="GO:0031625">
    <property type="term" value="F:ubiquitin protein ligase binding"/>
    <property type="evidence" value="ECO:0007669"/>
    <property type="project" value="InterPro"/>
</dbReference>
<dbReference type="SUPFAM" id="SSF74788">
    <property type="entry name" value="Cullin repeat-like"/>
    <property type="match status" value="1"/>
</dbReference>
<evidence type="ECO:0000256" key="5">
    <source>
        <dbReference type="RuleBase" id="RU003829"/>
    </source>
</evidence>
<evidence type="ECO:0000256" key="4">
    <source>
        <dbReference type="PROSITE-ProRule" id="PRU00330"/>
    </source>
</evidence>
<feature type="compositionally biased region" description="Basic and acidic residues" evidence="6">
    <location>
        <begin position="1676"/>
        <end position="1689"/>
    </location>
</feature>
<dbReference type="Proteomes" id="UP000224634">
    <property type="component" value="Unassembled WGS sequence"/>
</dbReference>
<dbReference type="InterPro" id="IPR036388">
    <property type="entry name" value="WH-like_DNA-bd_sf"/>
</dbReference>
<dbReference type="InterPro" id="IPR016157">
    <property type="entry name" value="Cullin_CS"/>
</dbReference>
<reference evidence="8 9" key="1">
    <citation type="submission" date="2017-10" db="EMBL/GenBank/DDBJ databases">
        <title>Comparative genomics in systemic dimorphic fungi from Ajellomycetaceae.</title>
        <authorList>
            <person name="Munoz J.F."/>
            <person name="Mcewen J.G."/>
            <person name="Clay O.K."/>
            <person name="Cuomo C.A."/>
        </authorList>
    </citation>
    <scope>NUCLEOTIDE SEQUENCE [LARGE SCALE GENOMIC DNA]</scope>
    <source>
        <strain evidence="8 9">UAMH7299</strain>
    </source>
</reference>
<dbReference type="STRING" id="1447883.A0A2B7XJF1"/>
<dbReference type="FunFam" id="1.20.1310.10:FF:000035">
    <property type="entry name" value="Ubiquitin ligase subunit CulD, putative"/>
    <property type="match status" value="1"/>
</dbReference>
<dbReference type="GO" id="GO:0031461">
    <property type="term" value="C:cullin-RING ubiquitin ligase complex"/>
    <property type="evidence" value="ECO:0007669"/>
    <property type="project" value="InterPro"/>
</dbReference>
<comment type="similarity">
    <text evidence="1 4 5">Belongs to the cullin family.</text>
</comment>
<feature type="region of interest" description="Disordered" evidence="6">
    <location>
        <begin position="1709"/>
        <end position="1752"/>
    </location>
</feature>
<dbReference type="PROSITE" id="PS01256">
    <property type="entry name" value="CULLIN_1"/>
    <property type="match status" value="1"/>
</dbReference>
<dbReference type="SMART" id="SM00182">
    <property type="entry name" value="CULLIN"/>
    <property type="match status" value="1"/>
</dbReference>
<evidence type="ECO:0000256" key="6">
    <source>
        <dbReference type="SAM" id="MobiDB-lite"/>
    </source>
</evidence>
<dbReference type="InterPro" id="IPR036390">
    <property type="entry name" value="WH_DNA-bd_sf"/>
</dbReference>
<feature type="region of interest" description="Disordered" evidence="6">
    <location>
        <begin position="1659"/>
        <end position="1691"/>
    </location>
</feature>
<dbReference type="InterPro" id="IPR021827">
    <property type="entry name" value="Nup186/Nup192/Nup205"/>
</dbReference>
<dbReference type="Gene3D" id="1.20.1310.10">
    <property type="entry name" value="Cullin Repeats"/>
    <property type="match status" value="4"/>
</dbReference>
<dbReference type="FunFam" id="3.30.230.130:FF:000006">
    <property type="entry name" value="Cullin-4 like"/>
    <property type="match status" value="1"/>
</dbReference>
<organism evidence="8 9">
    <name type="scientific">Polytolypa hystricis (strain UAMH7299)</name>
    <dbReference type="NCBI Taxonomy" id="1447883"/>
    <lineage>
        <taxon>Eukaryota</taxon>
        <taxon>Fungi</taxon>
        <taxon>Dikarya</taxon>
        <taxon>Ascomycota</taxon>
        <taxon>Pezizomycotina</taxon>
        <taxon>Eurotiomycetes</taxon>
        <taxon>Eurotiomycetidae</taxon>
        <taxon>Onygenales</taxon>
        <taxon>Onygenales incertae sedis</taxon>
        <taxon>Polytolypa</taxon>
    </lineage>
</organism>
<keyword evidence="2" id="KW-1017">Isopeptide bond</keyword>
<dbReference type="EMBL" id="PDNA01000126">
    <property type="protein sequence ID" value="PGH11864.1"/>
    <property type="molecule type" value="Genomic_DNA"/>
</dbReference>
<gene>
    <name evidence="8" type="ORF">AJ80_06929</name>
</gene>
<dbReference type="GO" id="GO:0006511">
    <property type="term" value="P:ubiquitin-dependent protein catabolic process"/>
    <property type="evidence" value="ECO:0007669"/>
    <property type="project" value="InterPro"/>
</dbReference>
<dbReference type="InterPro" id="IPR045093">
    <property type="entry name" value="Cullin"/>
</dbReference>
<dbReference type="FunFam" id="1.10.10.10:FF:000014">
    <property type="entry name" value="Cullin 1"/>
    <property type="match status" value="1"/>
</dbReference>
<dbReference type="Pfam" id="PF10557">
    <property type="entry name" value="Cullin_Nedd8"/>
    <property type="match status" value="1"/>
</dbReference>
<feature type="compositionally biased region" description="Low complexity" evidence="6">
    <location>
        <begin position="1742"/>
        <end position="1751"/>
    </location>
</feature>
<comment type="caution">
    <text evidence="8">The sequence shown here is derived from an EMBL/GenBank/DDBJ whole genome shotgun (WGS) entry which is preliminary data.</text>
</comment>
<dbReference type="Gene3D" id="1.10.10.10">
    <property type="entry name" value="Winged helix-like DNA-binding domain superfamily/Winged helix DNA-binding domain"/>
    <property type="match status" value="1"/>
</dbReference>
<dbReference type="OrthoDB" id="2019644at2759"/>
<accession>A0A2B7XJF1</accession>
<dbReference type="InterPro" id="IPR019559">
    <property type="entry name" value="Cullin_neddylation_domain"/>
</dbReference>
<proteinExistence type="inferred from homology"/>
<dbReference type="Pfam" id="PF26557">
    <property type="entry name" value="Cullin_AB"/>
    <property type="match status" value="1"/>
</dbReference>
<evidence type="ECO:0000259" key="7">
    <source>
        <dbReference type="PROSITE" id="PS50069"/>
    </source>
</evidence>
<dbReference type="FunFam" id="1.20.1310.10:FF:000031">
    <property type="entry name" value="Ubiquitin ligase subunit CulD"/>
    <property type="match status" value="1"/>
</dbReference>
<dbReference type="InterPro" id="IPR016158">
    <property type="entry name" value="Cullin_homology"/>
</dbReference>
<dbReference type="InterPro" id="IPR059120">
    <property type="entry name" value="Cullin-like_AB"/>
</dbReference>
<sequence>MDDSDDLNGLRGLYQDLSALSRNALPNLERLVFELESTVEDFRKLLDKPPKKNESRQAVLSGKIKLNDAEYSLNEEFRQETLQVADALDLDEIEAAGCYMRSQSYSTQLDRSGIMSTIIHFHERRAFLLECLRLILHESFEVEREGTQALMQDTVAAILEIQNGALRNASIFARKCMDSMVDIEKWLVLLAEQVQKASIVGQAQEFDILEIIEYQRNSLARQHESLGAILCYLFKGTFPSSEDLRQLLGKLKNVEKFDVLLTHYIPPIISAFSQYGSPEGSGSLRDARSLHQAITASKGTDAWASPRFHAATIALWLAEYSGWYYEPVTGSPLQGVNPEKEAAELSKLFMTVLDDGALEFFLAICAGASQQESHDPARNELVNLLLKESMALTVEPERPSMHFYRLLVEHVQLFIESLIANMPDAIRTLKSDEDIQRLDQITALREGLTSNLHRGLIETRMHLETLLVIIAFAFEHRIDAAQEFWTDPDGNLYGFLQWASKRQTVPRVSAFCEMLCSISEGEENSLSAHKFLLIDEDKLSSAKLRRTSSMNWAQMFSELQLYSTRVTERPSTTQPSILRIRKPEPADIDEPESPVMLTCYLRLISHLCRENRQIRQWVLQHPTFNLVNILFTLCNAPVPSHLRACIFVNLRSLMVDRTTPHGNEMWIALDQWTSGAEAQPFSLSKAPVVPNSPVWNERHIFHKITEAFDQTNAFVELLTTLVSPAMDTTDLQLYLPFPESLGSSYRMPGIEPYIDFVMGQVLGSRSVDLQNTEAYMLQFNCLNFAATCLESFNENLVSIINQPSIPAESSLRSSALSAYIRLHPFARVMEWLFNEDVLKAMFSASRQDINAVAKASEDAMLLRSLLRSIDIMNIILERQPTYFDVVRPLVKSTSNQSTINVANSSLSSFEDSVMDNLGLITDLCLYCGTGHPQLTMASLALLEKLSSSRKLNKGSSAAWSHWQSTNQIVEVLNSDVEADRIGRSLALQMAPGIRELESGPEASGYLIKTGLLGLLDRCLRILPDTPNMAHLLLGFSCIGKSLDISAGGLLDNRMSLLHAVIDFIKVFPDGTDGSLISWMIDAKRLAFQALQRLWASKLSTALVLPELRSSGLLVSLLVSQPLVSQETLWDNFPIAEPEFWLSDSSSSLASFLFYRSLLFDYAATEIRSSARQCSPSVQNEILSTVFGSSPVENGQTISHASFFDLFDFADLDIYGDFPSPSLKFFTDVDIELCAKVQDDGDLVLYDLVAVRELFELTKGDLLRSGIATPQDEEQLLVDEEKLLMFLRATNQSRRIGYARYLALRSWTELATTILVACNLDDGRKAMFILQVLQVILPKLENSIGENGAEALELARLAESLIDKLDADHAERTPGKGGDIIDERLFHLFQICIRGIPLIVDNATLRESLYNICSQYLARITRDGPARERFGNHSHQTVKVSGPSLVELVCDDAYSGPESCRIAALLFLNLLGVLDRQQSSSLLVELISRTNHLSIFVDVVRAMPSEFRSAQAHETSQLLVYYEAHLSLLQQLSQTRTGATQILDAGLFQAIKESHLFAADPDIGIDIDNPDALRKYYDLLLSVIQVIVSTLFVRGMHNQQVLEQSRQFLSENRPSMVGIFKRYAKIGGLAGSESNEVLDDLVRSYVALITAVGFLEMQNSKPDARGANRKSSGKRKLLPEHQHGSEDDQAQRQTTITDLFSIGNSANNNNTAALNNNNKDLCSSASPPTSKRIKRDDEPPSSPSENPAATEPIAVDKMYNFSNGADSKSAKQADLGRSLTENARPARPARPLNSPQPSNFTPHTGAKRLMVKNLRAIPRLDQERYFEKIWSQLDSALTAIFSNQKPAHSLEELYKGAENVCRQGRATTLAKKLEERCKSYVSDQVLPYLLAKSQAGGDIDILRAVEEAWSHWNARLVTIRSIFYYLDQSFLLHSTDHPVIYEMGLLQFRSSIFSNATLKRNLLQGVCKLIEVDRKENNTLVDPTLLRRAIKLFHDLGVYTSDLEPSIVAESVTYLKEWADGEAKNYLATYVQKCHNLIDREMTRCDIFALDRSTRQSISKSLDEHLVSNHKDTLLAENDILDLFRTTNQTALAQLYSLLQRKGLGVKVRPAFCTYIVEEGTAIIFDEGKEADMVWRLLEFKQNLDAIWKEAFQNQENIGHGLRESFEVFINKTKRSESSWGTDNSKPGEMIAKHVDMLLKGGVKAIQGRDAQAKSGSDALADEDAEINRQLDQVLDLFRFVQGKAVFEAFYKNDLARRLLMGRSASDDAEKSMLDKLKTECGSSFTHNLESMFKDMDLARDEMTSYNALLRERRDKPSLDLNVNVLSASAWPSYPEVQVKIPTEIAKAISDFDQYYMNKHNGRKLSWRHSLAHCQLKARFPKGNKELVVSSFQAIVLLLFNDVVGGETLSYPSIKSATGLSDPELKRTLQSLACAKYRVLTKRPKGREINDDDVFSYNAGFSDPKMRIKINQIQLKETKQENKATHERVAADRHYETQAAIVRIMKSRKTISHNELIVEVINATKSRGVLEQADIKKNIEKLIDKDYIEREDGNRYSYLA</sequence>
<evidence type="ECO:0000256" key="2">
    <source>
        <dbReference type="ARBA" id="ARBA00022499"/>
    </source>
</evidence>
<dbReference type="SUPFAM" id="SSF75632">
    <property type="entry name" value="Cullin homology domain"/>
    <property type="match status" value="1"/>
</dbReference>
<dbReference type="InterPro" id="IPR001373">
    <property type="entry name" value="Cullin_N"/>
</dbReference>
<dbReference type="SMART" id="SM00884">
    <property type="entry name" value="Cullin_Nedd8"/>
    <property type="match status" value="1"/>
</dbReference>
<evidence type="ECO:0000313" key="9">
    <source>
        <dbReference type="Proteomes" id="UP000224634"/>
    </source>
</evidence>
<feature type="domain" description="Cullin family profile" evidence="7">
    <location>
        <begin position="2185"/>
        <end position="2432"/>
    </location>
</feature>
<dbReference type="PANTHER" id="PTHR11932">
    <property type="entry name" value="CULLIN"/>
    <property type="match status" value="1"/>
</dbReference>
<dbReference type="SUPFAM" id="SSF46785">
    <property type="entry name" value="Winged helix' DNA-binding domain"/>
    <property type="match status" value="1"/>
</dbReference>
<dbReference type="Pfam" id="PF00888">
    <property type="entry name" value="Cullin"/>
    <property type="match status" value="1"/>
</dbReference>
<feature type="region of interest" description="Disordered" evidence="6">
    <location>
        <begin position="1780"/>
        <end position="1805"/>
    </location>
</feature>
<dbReference type="Pfam" id="PF11894">
    <property type="entry name" value="Nup192"/>
    <property type="match status" value="1"/>
</dbReference>
<name>A0A2B7XJF1_POLH7</name>
<dbReference type="InterPro" id="IPR016159">
    <property type="entry name" value="Cullin_repeat-like_dom_sf"/>
</dbReference>
<dbReference type="PROSITE" id="PS50069">
    <property type="entry name" value="CULLIN_2"/>
    <property type="match status" value="1"/>
</dbReference>
<dbReference type="InterPro" id="IPR036317">
    <property type="entry name" value="Cullin_homology_sf"/>
</dbReference>